<dbReference type="AlphaFoldDB" id="A0A518BE48"/>
<gene>
    <name evidence="2" type="ORF">Pla133_02170</name>
</gene>
<organism evidence="2 3">
    <name type="scientific">Engelhardtia mirabilis</name>
    <dbReference type="NCBI Taxonomy" id="2528011"/>
    <lineage>
        <taxon>Bacteria</taxon>
        <taxon>Pseudomonadati</taxon>
        <taxon>Planctomycetota</taxon>
        <taxon>Planctomycetia</taxon>
        <taxon>Planctomycetia incertae sedis</taxon>
        <taxon>Engelhardtia</taxon>
    </lineage>
</organism>
<evidence type="ECO:0000313" key="2">
    <source>
        <dbReference type="EMBL" id="QDU65153.1"/>
    </source>
</evidence>
<evidence type="ECO:0000313" key="3">
    <source>
        <dbReference type="Proteomes" id="UP000316921"/>
    </source>
</evidence>
<evidence type="ECO:0000256" key="1">
    <source>
        <dbReference type="SAM" id="Phobius"/>
    </source>
</evidence>
<reference evidence="2 3" key="1">
    <citation type="submission" date="2019-02" db="EMBL/GenBank/DDBJ databases">
        <title>Deep-cultivation of Planctomycetes and their phenomic and genomic characterization uncovers novel biology.</title>
        <authorList>
            <person name="Wiegand S."/>
            <person name="Jogler M."/>
            <person name="Boedeker C."/>
            <person name="Pinto D."/>
            <person name="Vollmers J."/>
            <person name="Rivas-Marin E."/>
            <person name="Kohn T."/>
            <person name="Peeters S.H."/>
            <person name="Heuer A."/>
            <person name="Rast P."/>
            <person name="Oberbeckmann S."/>
            <person name="Bunk B."/>
            <person name="Jeske O."/>
            <person name="Meyerdierks A."/>
            <person name="Storesund J.E."/>
            <person name="Kallscheuer N."/>
            <person name="Luecker S."/>
            <person name="Lage O.M."/>
            <person name="Pohl T."/>
            <person name="Merkel B.J."/>
            <person name="Hornburger P."/>
            <person name="Mueller R.-W."/>
            <person name="Bruemmer F."/>
            <person name="Labrenz M."/>
            <person name="Spormann A.M."/>
            <person name="Op den Camp H."/>
            <person name="Overmann J."/>
            <person name="Amann R."/>
            <person name="Jetten M.S.M."/>
            <person name="Mascher T."/>
            <person name="Medema M.H."/>
            <person name="Devos D.P."/>
            <person name="Kaster A.-K."/>
            <person name="Ovreas L."/>
            <person name="Rohde M."/>
            <person name="Galperin M.Y."/>
            <person name="Jogler C."/>
        </authorList>
    </citation>
    <scope>NUCLEOTIDE SEQUENCE [LARGE SCALE GENOMIC DNA]</scope>
    <source>
        <strain evidence="2 3">Pla133</strain>
    </source>
</reference>
<keyword evidence="1" id="KW-1133">Transmembrane helix</keyword>
<proteinExistence type="predicted"/>
<feature type="transmembrane region" description="Helical" evidence="1">
    <location>
        <begin position="163"/>
        <end position="190"/>
    </location>
</feature>
<dbReference type="Proteomes" id="UP000316921">
    <property type="component" value="Chromosome"/>
</dbReference>
<keyword evidence="1" id="KW-0812">Transmembrane</keyword>
<feature type="transmembrane region" description="Helical" evidence="1">
    <location>
        <begin position="384"/>
        <end position="403"/>
    </location>
</feature>
<feature type="transmembrane region" description="Helical" evidence="1">
    <location>
        <begin position="415"/>
        <end position="434"/>
    </location>
</feature>
<dbReference type="EMBL" id="CP036287">
    <property type="protein sequence ID" value="QDU65153.1"/>
    <property type="molecule type" value="Genomic_DNA"/>
</dbReference>
<protein>
    <submittedName>
        <fullName evidence="2">Uncharacterized protein</fullName>
    </submittedName>
</protein>
<dbReference type="RefSeq" id="WP_145061508.1">
    <property type="nucleotide sequence ID" value="NZ_CP036287.1"/>
</dbReference>
<feature type="transmembrane region" description="Helical" evidence="1">
    <location>
        <begin position="112"/>
        <end position="143"/>
    </location>
</feature>
<name>A0A518BE48_9BACT</name>
<feature type="transmembrane region" description="Helical" evidence="1">
    <location>
        <begin position="202"/>
        <end position="226"/>
    </location>
</feature>
<sequence length="464" mass="49836">MNLAVFNRVISHFVVGAFALFFLAIAPPPILLDAVGSPARANREQARGDRDSASGRESKPVEMTVFDIARSRASWLTGVVPWNDFVRGLPTASGSSSPAGGRNAAATVLSAALFLPVVVVVGLIISAVTSAIVMGVRLCGYAIQPVFGRAYRKLKGESVGTGVSLLFTGTSLLAGSLVLALALTTVSVAFGCIGAQELASAAYWSGAWTDSALVALAVLGLVWIGMRRWLGSASGKSVSPSGEPIWVMLVERHLGGRDVKLREPTSLIGSWVTAAMFFNLLGWLRARGLFLSFGQVLARRADSGDGPRERFQSDYDWARTPCVEYHRRIETAVESSDGAVARPWRFLEYLTTDDLDGMALSIFMRSGQDRTVSRWIRLRGVFRTGRDVGLVLLIWGLAVQIDANERLVGAGEPILVQWIGSLAMLAGYLTLVLSKRTQLIAARMVGRGALLSMLRRAHHSPAAP</sequence>
<keyword evidence="3" id="KW-1185">Reference proteome</keyword>
<dbReference type="KEGG" id="pbap:Pla133_02170"/>
<accession>A0A518BE48</accession>
<keyword evidence="1" id="KW-0472">Membrane</keyword>
<feature type="transmembrane region" description="Helical" evidence="1">
    <location>
        <begin position="12"/>
        <end position="35"/>
    </location>
</feature>